<keyword evidence="3" id="KW-1185">Reference proteome</keyword>
<dbReference type="Proteomes" id="UP001629744">
    <property type="component" value="Unassembled WGS sequence"/>
</dbReference>
<dbReference type="SUPFAM" id="SSF52821">
    <property type="entry name" value="Rhodanese/Cell cycle control phosphatase"/>
    <property type="match status" value="1"/>
</dbReference>
<protein>
    <submittedName>
        <fullName evidence="2">Rhodanese-like domain-containing protein</fullName>
    </submittedName>
</protein>
<proteinExistence type="predicted"/>
<evidence type="ECO:0000259" key="1">
    <source>
        <dbReference type="PROSITE" id="PS50206"/>
    </source>
</evidence>
<comment type="caution">
    <text evidence="2">The sequence shown here is derived from an EMBL/GenBank/DDBJ whole genome shotgun (WGS) entry which is preliminary data.</text>
</comment>
<dbReference type="EMBL" id="JBDLNU010000002">
    <property type="protein sequence ID" value="MFM1727919.1"/>
    <property type="molecule type" value="Genomic_DNA"/>
</dbReference>
<dbReference type="Gene3D" id="3.40.250.10">
    <property type="entry name" value="Rhodanese-like domain"/>
    <property type="match status" value="1"/>
</dbReference>
<name>A0ABW9FRS0_9NOCA</name>
<evidence type="ECO:0000313" key="2">
    <source>
        <dbReference type="EMBL" id="MFM1727919.1"/>
    </source>
</evidence>
<feature type="domain" description="Rhodanese" evidence="1">
    <location>
        <begin position="13"/>
        <end position="100"/>
    </location>
</feature>
<dbReference type="InterPro" id="IPR001763">
    <property type="entry name" value="Rhodanese-like_dom"/>
</dbReference>
<dbReference type="PANTHER" id="PTHR43031:SF17">
    <property type="entry name" value="SULFURTRANSFERASE YTWF-RELATED"/>
    <property type="match status" value="1"/>
</dbReference>
<dbReference type="SMART" id="SM00450">
    <property type="entry name" value="RHOD"/>
    <property type="match status" value="1"/>
</dbReference>
<dbReference type="RefSeq" id="WP_348604354.1">
    <property type="nucleotide sequence ID" value="NZ_CP157276.1"/>
</dbReference>
<gene>
    <name evidence="2" type="ORF">ABEU19_001387</name>
</gene>
<evidence type="ECO:0000313" key="3">
    <source>
        <dbReference type="Proteomes" id="UP001629744"/>
    </source>
</evidence>
<dbReference type="PROSITE" id="PS50206">
    <property type="entry name" value="RHODANESE_3"/>
    <property type="match status" value="1"/>
</dbReference>
<accession>A0ABW9FRS0</accession>
<sequence length="102" mass="10668">MREIDVTELESVLATGAPLIDVREPEEFAEARVPGAVSIPLSEFVARVDEVPTDVTVYMICAVGGRSGQAAEYLAARGVDAVNVAGGTMGWMQSGRAVESGN</sequence>
<organism evidence="2 3">
    <name type="scientific">Prescottella soli</name>
    <dbReference type="NCBI Taxonomy" id="1543852"/>
    <lineage>
        <taxon>Bacteria</taxon>
        <taxon>Bacillati</taxon>
        <taxon>Actinomycetota</taxon>
        <taxon>Actinomycetes</taxon>
        <taxon>Mycobacteriales</taxon>
        <taxon>Nocardiaceae</taxon>
        <taxon>Prescottella</taxon>
    </lineage>
</organism>
<dbReference type="InterPro" id="IPR036873">
    <property type="entry name" value="Rhodanese-like_dom_sf"/>
</dbReference>
<dbReference type="Pfam" id="PF00581">
    <property type="entry name" value="Rhodanese"/>
    <property type="match status" value="1"/>
</dbReference>
<dbReference type="PANTHER" id="PTHR43031">
    <property type="entry name" value="FAD-DEPENDENT OXIDOREDUCTASE"/>
    <property type="match status" value="1"/>
</dbReference>
<reference evidence="2 3" key="1">
    <citation type="submission" date="2023-11" db="EMBL/GenBank/DDBJ databases">
        <authorList>
            <person name="Val-Calvo J."/>
            <person name="Scortti M."/>
            <person name="Vazquez-Boland J."/>
        </authorList>
    </citation>
    <scope>NUCLEOTIDE SEQUENCE [LARGE SCALE GENOMIC DNA]</scope>
    <source>
        <strain evidence="2 3">DSM 46662</strain>
    </source>
</reference>
<dbReference type="CDD" id="cd00158">
    <property type="entry name" value="RHOD"/>
    <property type="match status" value="1"/>
</dbReference>
<dbReference type="InterPro" id="IPR050229">
    <property type="entry name" value="GlpE_sulfurtransferase"/>
</dbReference>